<evidence type="ECO:0000313" key="1">
    <source>
        <dbReference type="EMBL" id="KAG5179951.1"/>
    </source>
</evidence>
<proteinExistence type="predicted"/>
<dbReference type="Gene3D" id="2.60.120.330">
    <property type="entry name" value="B-lactam Antibiotic, Isopenicillin N Synthase, Chain"/>
    <property type="match status" value="1"/>
</dbReference>
<gene>
    <name evidence="1" type="ORF">JKP88DRAFT_280045</name>
</gene>
<comment type="caution">
    <text evidence="1">The sequence shown here is derived from an EMBL/GenBank/DDBJ whole genome shotgun (WGS) entry which is preliminary data.</text>
</comment>
<dbReference type="EMBL" id="JAFCMP010000434">
    <property type="protein sequence ID" value="KAG5179951.1"/>
    <property type="molecule type" value="Genomic_DNA"/>
</dbReference>
<evidence type="ECO:0008006" key="3">
    <source>
        <dbReference type="Google" id="ProtNLM"/>
    </source>
</evidence>
<dbReference type="SUPFAM" id="SSF51197">
    <property type="entry name" value="Clavaminate synthase-like"/>
    <property type="match status" value="1"/>
</dbReference>
<name>A0A836CDG4_9STRA</name>
<dbReference type="Proteomes" id="UP000664859">
    <property type="component" value="Unassembled WGS sequence"/>
</dbReference>
<sequence length="314" mass="34809">MEAAAAAVDSAADAAADLIVIDETEASLPAVAAAAAGPEAALPAAAAGSDPPILWEDDDRLAPYTVVEREGAIYKYYVIVEHPTDNTKLLAFWVESAYLDLIAQLQRFFDAPLDDKLRCRGDIYFNERGVPMWQTGFEKCGEMRQAFRIHAGHADRQSWPDDALRAAWLRLLRMCERICDRALSLALGYPVTPPENKQKHDFSVCYALCYPNDATKYSEELNVTEHVDPSLFVVEPCCGVAGLEVLDTQSRAWVAVEAICRPGKDLVLFGGKALQEATDGAISGTLHRVRRGPRRRHCFIYEQKYDDFFPAPLD</sequence>
<keyword evidence="2" id="KW-1185">Reference proteome</keyword>
<dbReference type="InterPro" id="IPR027443">
    <property type="entry name" value="IPNS-like_sf"/>
</dbReference>
<dbReference type="OrthoDB" id="46333at2759"/>
<evidence type="ECO:0000313" key="2">
    <source>
        <dbReference type="Proteomes" id="UP000664859"/>
    </source>
</evidence>
<reference evidence="1" key="1">
    <citation type="submission" date="2021-02" db="EMBL/GenBank/DDBJ databases">
        <title>First Annotated Genome of the Yellow-green Alga Tribonema minus.</title>
        <authorList>
            <person name="Mahan K.M."/>
        </authorList>
    </citation>
    <scope>NUCLEOTIDE SEQUENCE</scope>
    <source>
        <strain evidence="1">UTEX B ZZ1240</strain>
    </source>
</reference>
<dbReference type="AlphaFoldDB" id="A0A836CDG4"/>
<protein>
    <recommendedName>
        <fullName evidence="3">Isopenicillin N synthase-like Fe(2+) 2OG dioxygenase domain-containing protein</fullName>
    </recommendedName>
</protein>
<accession>A0A836CDG4</accession>
<organism evidence="1 2">
    <name type="scientific">Tribonema minus</name>
    <dbReference type="NCBI Taxonomy" id="303371"/>
    <lineage>
        <taxon>Eukaryota</taxon>
        <taxon>Sar</taxon>
        <taxon>Stramenopiles</taxon>
        <taxon>Ochrophyta</taxon>
        <taxon>PX clade</taxon>
        <taxon>Xanthophyceae</taxon>
        <taxon>Tribonematales</taxon>
        <taxon>Tribonemataceae</taxon>
        <taxon>Tribonema</taxon>
    </lineage>
</organism>